<protein>
    <recommendedName>
        <fullName evidence="1">ATP-dependent Clp protease adapter protein ClpS</fullName>
    </recommendedName>
</protein>
<comment type="subunit">
    <text evidence="1">Binds to the N-terminal domain of the chaperone ClpA.</text>
</comment>
<accession>A0A7M1BBV3</accession>
<dbReference type="RefSeq" id="WP_193110558.1">
    <property type="nucleotide sequence ID" value="NZ_CP041406.1"/>
</dbReference>
<evidence type="ECO:0000313" key="3">
    <source>
        <dbReference type="EMBL" id="QOP46298.1"/>
    </source>
</evidence>
<keyword evidence="3" id="KW-0645">Protease</keyword>
<evidence type="ECO:0000313" key="4">
    <source>
        <dbReference type="Proteomes" id="UP000593580"/>
    </source>
</evidence>
<sequence length="99" mass="11557">MATKTDYELHEETSLKHPKKYKVYLLNDDYTSMEFVVDILMSIFHKSYEEAEAIMLAVHKHERGLCGVYTHEIAETKVMQVSRRAKESGFPLKATMEEE</sequence>
<evidence type="ECO:0000256" key="1">
    <source>
        <dbReference type="HAMAP-Rule" id="MF_00302"/>
    </source>
</evidence>
<dbReference type="Pfam" id="PF02617">
    <property type="entry name" value="ClpS"/>
    <property type="match status" value="1"/>
</dbReference>
<dbReference type="InterPro" id="IPR014719">
    <property type="entry name" value="Ribosomal_bL12_C/ClpS-like"/>
</dbReference>
<comment type="similarity">
    <text evidence="1">Belongs to the ClpS family.</text>
</comment>
<dbReference type="GO" id="GO:0006508">
    <property type="term" value="P:proteolysis"/>
    <property type="evidence" value="ECO:0007669"/>
    <property type="project" value="UniProtKB-UniRule"/>
</dbReference>
<keyword evidence="4" id="KW-1185">Reference proteome</keyword>
<dbReference type="FunFam" id="3.30.1390.10:FF:000002">
    <property type="entry name" value="ATP-dependent Clp protease adapter protein ClpS"/>
    <property type="match status" value="1"/>
</dbReference>
<keyword evidence="3" id="KW-0378">Hydrolase</keyword>
<organism evidence="3 4">
    <name type="scientific">Sulfurimonas paralvinellae</name>
    <dbReference type="NCBI Taxonomy" id="317658"/>
    <lineage>
        <taxon>Bacteria</taxon>
        <taxon>Pseudomonadati</taxon>
        <taxon>Campylobacterota</taxon>
        <taxon>Epsilonproteobacteria</taxon>
        <taxon>Campylobacterales</taxon>
        <taxon>Sulfurimonadaceae</taxon>
        <taxon>Sulfurimonas</taxon>
    </lineage>
</organism>
<dbReference type="SUPFAM" id="SSF54736">
    <property type="entry name" value="ClpS-like"/>
    <property type="match status" value="1"/>
</dbReference>
<evidence type="ECO:0000259" key="2">
    <source>
        <dbReference type="Pfam" id="PF02617"/>
    </source>
</evidence>
<feature type="domain" description="Adaptor protein ClpS core" evidence="2">
    <location>
        <begin position="16"/>
        <end position="95"/>
    </location>
</feature>
<dbReference type="AlphaFoldDB" id="A0A7M1BBV3"/>
<dbReference type="HAMAP" id="MF_00302">
    <property type="entry name" value="ClpS"/>
    <property type="match status" value="1"/>
</dbReference>
<dbReference type="InterPro" id="IPR022935">
    <property type="entry name" value="ClpS"/>
</dbReference>
<dbReference type="EMBL" id="CP041406">
    <property type="protein sequence ID" value="QOP46298.1"/>
    <property type="molecule type" value="Genomic_DNA"/>
</dbReference>
<gene>
    <name evidence="1" type="primary">clpS</name>
    <name evidence="3" type="ORF">FM071_08340</name>
</gene>
<proteinExistence type="inferred from homology"/>
<reference evidence="3 4" key="1">
    <citation type="submission" date="2019-07" db="EMBL/GenBank/DDBJ databases">
        <title>Sulfurimonas paralvinellae sp. nov., a novel mesophilic, hydrogen- and sulfur-oxidizing chemolithoautotroph within the Epsilonproteo- bacteria isolated from a deep-sea hydrothermal vent polychaete nest, reclassification of Thiomicrospira denitrificans as Sulfurimonas denitrificans comb. nov. and emended description of the genus Sulfurimonas.</title>
        <authorList>
            <person name="Wang S."/>
            <person name="Jiang L."/>
            <person name="Shao Z."/>
        </authorList>
    </citation>
    <scope>NUCLEOTIDE SEQUENCE [LARGE SCALE GENOMIC DNA]</scope>
    <source>
        <strain evidence="3 4">GO25</strain>
    </source>
</reference>
<dbReference type="Gene3D" id="3.30.1390.10">
    <property type="match status" value="1"/>
</dbReference>
<dbReference type="InterPro" id="IPR003769">
    <property type="entry name" value="ClpS_core"/>
</dbReference>
<comment type="function">
    <text evidence="1">Involved in the modulation of the specificity of the ClpAP-mediated ATP-dependent protein degradation.</text>
</comment>
<dbReference type="GO" id="GO:0008233">
    <property type="term" value="F:peptidase activity"/>
    <property type="evidence" value="ECO:0007669"/>
    <property type="project" value="UniProtKB-KW"/>
</dbReference>
<dbReference type="PANTHER" id="PTHR33473:SF19">
    <property type="entry name" value="ATP-DEPENDENT CLP PROTEASE ADAPTER PROTEIN CLPS"/>
    <property type="match status" value="1"/>
</dbReference>
<name>A0A7M1BBV3_9BACT</name>
<dbReference type="PANTHER" id="PTHR33473">
    <property type="entry name" value="ATP-DEPENDENT CLP PROTEASE ADAPTER PROTEIN CLPS1, CHLOROPLASTIC"/>
    <property type="match status" value="1"/>
</dbReference>
<dbReference type="Proteomes" id="UP000593580">
    <property type="component" value="Chromosome"/>
</dbReference>
<dbReference type="KEGG" id="spal:FM071_08340"/>
<dbReference type="GO" id="GO:0030163">
    <property type="term" value="P:protein catabolic process"/>
    <property type="evidence" value="ECO:0007669"/>
    <property type="project" value="InterPro"/>
</dbReference>